<dbReference type="EMBL" id="JAVLSH010000001">
    <property type="protein sequence ID" value="MDR9758171.1"/>
    <property type="molecule type" value="Genomic_DNA"/>
</dbReference>
<accession>A0AAW8NU42</accession>
<dbReference type="AlphaFoldDB" id="A0AAW8NU42"/>
<evidence type="ECO:0000313" key="4">
    <source>
        <dbReference type="Proteomes" id="UP001269402"/>
    </source>
</evidence>
<reference evidence="4" key="1">
    <citation type="submission" date="2023-07" db="EMBL/GenBank/DDBJ databases">
        <title>Genomic characterization of faba bean (Vicia faba) microsymbionts in Mexican soils.</title>
        <authorList>
            <person name="Rivera Orduna F.N."/>
            <person name="Guevara-Luna J."/>
            <person name="Yan J."/>
            <person name="Arroyo-Herrera I."/>
            <person name="Li Y."/>
            <person name="Vasquez-Murrieta M.S."/>
            <person name="Wang E.T."/>
        </authorList>
    </citation>
    <scope>NUCLEOTIDE SEQUENCE [LARGE SCALE GENOMIC DNA]</scope>
    <source>
        <strain evidence="4">CH6</strain>
    </source>
</reference>
<name>A0AAW8NU42_9HYPH</name>
<feature type="domain" description="CN hydrolase" evidence="2">
    <location>
        <begin position="1"/>
        <end position="246"/>
    </location>
</feature>
<organism evidence="3 4">
    <name type="scientific">Rhizobium redzepovicii</name>
    <dbReference type="NCBI Taxonomy" id="2867518"/>
    <lineage>
        <taxon>Bacteria</taxon>
        <taxon>Pseudomonadati</taxon>
        <taxon>Pseudomonadota</taxon>
        <taxon>Alphaproteobacteria</taxon>
        <taxon>Hyphomicrobiales</taxon>
        <taxon>Rhizobiaceae</taxon>
        <taxon>Rhizobium/Agrobacterium group</taxon>
        <taxon>Rhizobium</taxon>
    </lineage>
</organism>
<dbReference type="RefSeq" id="WP_310806708.1">
    <property type="nucleotide sequence ID" value="NZ_JAVLSH010000001.1"/>
</dbReference>
<evidence type="ECO:0000259" key="2">
    <source>
        <dbReference type="PROSITE" id="PS50263"/>
    </source>
</evidence>
<gene>
    <name evidence="3" type="ORF">RJJ37_00730</name>
</gene>
<dbReference type="Pfam" id="PF00795">
    <property type="entry name" value="CN_hydrolase"/>
    <property type="match status" value="1"/>
</dbReference>
<dbReference type="Proteomes" id="UP001269402">
    <property type="component" value="Unassembled WGS sequence"/>
</dbReference>
<dbReference type="InterPro" id="IPR036526">
    <property type="entry name" value="C-N_Hydrolase_sf"/>
</dbReference>
<dbReference type="InterPro" id="IPR050345">
    <property type="entry name" value="Aliph_Amidase/BUP"/>
</dbReference>
<dbReference type="GO" id="GO:0016811">
    <property type="term" value="F:hydrolase activity, acting on carbon-nitrogen (but not peptide) bonds, in linear amides"/>
    <property type="evidence" value="ECO:0007669"/>
    <property type="project" value="TreeGrafter"/>
</dbReference>
<evidence type="ECO:0000313" key="3">
    <source>
        <dbReference type="EMBL" id="MDR9758171.1"/>
    </source>
</evidence>
<comment type="caution">
    <text evidence="3">The sequence shown here is derived from an EMBL/GenBank/DDBJ whole genome shotgun (WGS) entry which is preliminary data.</text>
</comment>
<proteinExistence type="predicted"/>
<protein>
    <submittedName>
        <fullName evidence="3">Carbon-nitrogen hydrolase family protein</fullName>
    </submittedName>
</protein>
<dbReference type="PROSITE" id="PS50263">
    <property type="entry name" value="CN_HYDROLASE"/>
    <property type="match status" value="1"/>
</dbReference>
<sequence length="262" mass="28397">MTSTSLRIALAQMMSDVNIDEVCASAAAEGAAIILFPEMFSNGDSRFDSENAASRQAWIDAAIPLDGPYLDRFRQAARNNGLAIVATFLEYGEAKPFNAAVVINDSGEIILHQRKRHICFFDVPEEACAPGDGSRVAKLKTKAGEVAIGIMICMDREFPDVASDLVRNGAEIILVPNSCPLVDDPSVGDVRVAGVRALAFQSVVGIAVANYPVPKDDGRSFAVDPLGKVLTMGGKQQELVIVDFDINEIRAVQKREWFRRAR</sequence>
<dbReference type="PANTHER" id="PTHR43674">
    <property type="entry name" value="NITRILASE C965.09-RELATED"/>
    <property type="match status" value="1"/>
</dbReference>
<dbReference type="CDD" id="cd07197">
    <property type="entry name" value="nitrilase"/>
    <property type="match status" value="1"/>
</dbReference>
<keyword evidence="1 3" id="KW-0378">Hydrolase</keyword>
<dbReference type="SUPFAM" id="SSF56317">
    <property type="entry name" value="Carbon-nitrogen hydrolase"/>
    <property type="match status" value="1"/>
</dbReference>
<dbReference type="Gene3D" id="3.60.110.10">
    <property type="entry name" value="Carbon-nitrogen hydrolase"/>
    <property type="match status" value="1"/>
</dbReference>
<evidence type="ECO:0000256" key="1">
    <source>
        <dbReference type="ARBA" id="ARBA00022801"/>
    </source>
</evidence>
<dbReference type="PANTHER" id="PTHR43674:SF16">
    <property type="entry name" value="CARBON-NITROGEN FAMILY, PUTATIVE (AFU_ORTHOLOGUE AFUA_5G02350)-RELATED"/>
    <property type="match status" value="1"/>
</dbReference>
<keyword evidence="4" id="KW-1185">Reference proteome</keyword>
<dbReference type="InterPro" id="IPR003010">
    <property type="entry name" value="C-N_Hydrolase"/>
</dbReference>